<accession>G9EUS4</accession>
<dbReference type="HOGENOM" id="CLU_3218058_0_0_6"/>
<protein>
    <submittedName>
        <fullName evidence="1">Uncharacterized protein</fullName>
    </submittedName>
</protein>
<reference evidence="1 2" key="1">
    <citation type="journal article" date="2011" name="BMC Genomics">
        <title>Insight into cross-talk between intra-amoebal pathogens.</title>
        <authorList>
            <person name="Gimenez G."/>
            <person name="Bertelli C."/>
            <person name="Moliner C."/>
            <person name="Robert C."/>
            <person name="Raoult D."/>
            <person name="Fournier P.E."/>
            <person name="Greub G."/>
        </authorList>
    </citation>
    <scope>NUCLEOTIDE SEQUENCE [LARGE SCALE GENOMIC DNA]</scope>
    <source>
        <strain evidence="1 2">LLAP12</strain>
    </source>
</reference>
<name>G9EUS4_9GAMM</name>
<dbReference type="AlphaFoldDB" id="G9EUS4"/>
<sequence>MLLKDRLIRAKNTLRPSLENEAPLGFIAQWRLLKENIQYNQSIN</sequence>
<organism evidence="1 2">
    <name type="scientific">Legionella drancourtii LLAP12</name>
    <dbReference type="NCBI Taxonomy" id="658187"/>
    <lineage>
        <taxon>Bacteria</taxon>
        <taxon>Pseudomonadati</taxon>
        <taxon>Pseudomonadota</taxon>
        <taxon>Gammaproteobacteria</taxon>
        <taxon>Legionellales</taxon>
        <taxon>Legionellaceae</taxon>
        <taxon>Legionella</taxon>
    </lineage>
</organism>
<dbReference type="InParanoid" id="G9EUS4"/>
<dbReference type="EMBL" id="JH413850">
    <property type="protein sequence ID" value="EHL29074.1"/>
    <property type="molecule type" value="Genomic_DNA"/>
</dbReference>
<keyword evidence="2" id="KW-1185">Reference proteome</keyword>
<gene>
    <name evidence="1" type="ORF">LDG_9074</name>
</gene>
<proteinExistence type="predicted"/>
<evidence type="ECO:0000313" key="2">
    <source>
        <dbReference type="Proteomes" id="UP000002770"/>
    </source>
</evidence>
<dbReference type="Proteomes" id="UP000002770">
    <property type="component" value="Unassembled WGS sequence"/>
</dbReference>
<evidence type="ECO:0000313" key="1">
    <source>
        <dbReference type="EMBL" id="EHL29074.1"/>
    </source>
</evidence>